<comment type="similarity">
    <text evidence="6">Belongs to the glycosyl hydrolase 22 family.</text>
</comment>
<comment type="catalytic activity">
    <reaction evidence="1">
        <text>Hydrolysis of (1-&gt;4)-beta-linkages between N-acetylmuramic acid and N-acetyl-D-glucosamine residues in a peptidoglycan and between N-acetyl-D-glucosamine residues in chitodextrins.</text>
        <dbReference type="EC" id="3.2.1.17"/>
    </reaction>
</comment>
<evidence type="ECO:0000259" key="8">
    <source>
        <dbReference type="PROSITE" id="PS00128"/>
    </source>
</evidence>
<dbReference type="PANTHER" id="PTHR11407">
    <property type="entry name" value="LYSOZYME C"/>
    <property type="match status" value="1"/>
</dbReference>
<dbReference type="Pfam" id="PF00062">
    <property type="entry name" value="Lys"/>
    <property type="match status" value="1"/>
</dbReference>
<dbReference type="PROSITE" id="PS00128">
    <property type="entry name" value="GLYCOSYL_HYDROL_F22_1"/>
    <property type="match status" value="1"/>
</dbReference>
<dbReference type="Proteomes" id="UP000694941">
    <property type="component" value="Unplaced"/>
</dbReference>
<keyword evidence="3" id="KW-0081">Bacteriolytic enzyme</keyword>
<dbReference type="PROSITE" id="PS51348">
    <property type="entry name" value="GLYCOSYL_HYDROL_F22_2"/>
    <property type="match status" value="1"/>
</dbReference>
<dbReference type="SUPFAM" id="SSF53955">
    <property type="entry name" value="Lysozyme-like"/>
    <property type="match status" value="1"/>
</dbReference>
<dbReference type="InterPro" id="IPR023346">
    <property type="entry name" value="Lysozyme-like_dom_sf"/>
</dbReference>
<evidence type="ECO:0000256" key="3">
    <source>
        <dbReference type="ARBA" id="ARBA00022638"/>
    </source>
</evidence>
<organism evidence="9 10">
    <name type="scientific">Limulus polyphemus</name>
    <name type="common">Atlantic horseshoe crab</name>
    <dbReference type="NCBI Taxonomy" id="6850"/>
    <lineage>
        <taxon>Eukaryota</taxon>
        <taxon>Metazoa</taxon>
        <taxon>Ecdysozoa</taxon>
        <taxon>Arthropoda</taxon>
        <taxon>Chelicerata</taxon>
        <taxon>Merostomata</taxon>
        <taxon>Xiphosura</taxon>
        <taxon>Limulidae</taxon>
        <taxon>Limulus</taxon>
    </lineage>
</organism>
<dbReference type="GeneID" id="111083356"/>
<evidence type="ECO:0000256" key="1">
    <source>
        <dbReference type="ARBA" id="ARBA00000632"/>
    </source>
</evidence>
<evidence type="ECO:0000313" key="10">
    <source>
        <dbReference type="RefSeq" id="XP_022235554.1"/>
    </source>
</evidence>
<keyword evidence="9" id="KW-1185">Reference proteome</keyword>
<evidence type="ECO:0000256" key="7">
    <source>
        <dbReference type="SAM" id="MobiDB-lite"/>
    </source>
</evidence>
<dbReference type="RefSeq" id="XP_022235554.1">
    <property type="nucleotide sequence ID" value="XM_022379846.1"/>
</dbReference>
<dbReference type="PRINTS" id="PR00135">
    <property type="entry name" value="LYZLACT"/>
</dbReference>
<dbReference type="EC" id="3.2.1.17" evidence="2"/>
<gene>
    <name evidence="10" type="primary">LOC111083356</name>
</gene>
<feature type="non-terminal residue" evidence="10">
    <location>
        <position position="1"/>
    </location>
</feature>
<accession>A0ABM1RVZ9</accession>
<proteinExistence type="inferred from homology"/>
<keyword evidence="4" id="KW-1015">Disulfide bond</keyword>
<dbReference type="InterPro" id="IPR019799">
    <property type="entry name" value="Glyco_hydro_22_CS"/>
</dbReference>
<feature type="region of interest" description="Disordered" evidence="7">
    <location>
        <begin position="107"/>
        <end position="146"/>
    </location>
</feature>
<evidence type="ECO:0000256" key="6">
    <source>
        <dbReference type="RuleBase" id="RU004440"/>
    </source>
</evidence>
<reference evidence="10" key="1">
    <citation type="submission" date="2025-08" db="UniProtKB">
        <authorList>
            <consortium name="RefSeq"/>
        </authorList>
    </citation>
    <scope>IDENTIFICATION</scope>
    <source>
        <tissue evidence="10">Muscle</tissue>
    </source>
</reference>
<dbReference type="PANTHER" id="PTHR11407:SF63">
    <property type="entry name" value="LYSOZYME C"/>
    <property type="match status" value="1"/>
</dbReference>
<name>A0ABM1RVZ9_LIMPO</name>
<keyword evidence="3" id="KW-0929">Antimicrobial</keyword>
<sequence>IGLCLLYWESRYDTSVEKRNSDGTANHGLFQISDRYWCQSSQRSPSINICQLSCNELRDDDIYDDVNCVLEMFHRHEFNIWPSSFEKCSGNLTAWLTPCHTFHQRNGYPHQQGYVPQNPHQPPKSDHQQYEHQYNRDYGSHGGGQHGGGIQITPNGIHVNLNSSPLSALLSGGGGLVNLLSGGGGLGSLLSGGVGGGLNSLLSSLTGKLRVKPFFKVYNTISLGADH</sequence>
<feature type="domain" description="Glycosyl hydrolases family 22 (GH22)" evidence="8">
    <location>
        <begin position="50"/>
        <end position="68"/>
    </location>
</feature>
<keyword evidence="5" id="KW-0378">Hydrolase</keyword>
<dbReference type="SMART" id="SM00263">
    <property type="entry name" value="LYZ1"/>
    <property type="match status" value="1"/>
</dbReference>
<protein>
    <recommendedName>
        <fullName evidence="2">lysozyme</fullName>
        <ecNumber evidence="2">3.2.1.17</ecNumber>
    </recommendedName>
</protein>
<evidence type="ECO:0000313" key="9">
    <source>
        <dbReference type="Proteomes" id="UP000694941"/>
    </source>
</evidence>
<keyword evidence="5" id="KW-0326">Glycosidase</keyword>
<feature type="compositionally biased region" description="Basic and acidic residues" evidence="7">
    <location>
        <begin position="123"/>
        <end position="139"/>
    </location>
</feature>
<evidence type="ECO:0000256" key="2">
    <source>
        <dbReference type="ARBA" id="ARBA00012732"/>
    </source>
</evidence>
<evidence type="ECO:0000256" key="5">
    <source>
        <dbReference type="ARBA" id="ARBA00023295"/>
    </source>
</evidence>
<dbReference type="Gene3D" id="1.10.530.10">
    <property type="match status" value="1"/>
</dbReference>
<evidence type="ECO:0000256" key="4">
    <source>
        <dbReference type="ARBA" id="ARBA00023157"/>
    </source>
</evidence>
<dbReference type="InterPro" id="IPR001916">
    <property type="entry name" value="Glyco_hydro_22"/>
</dbReference>